<name>W9QJ82_9ROSA</name>
<sequence length="128" mass="14875">MTSLAQSSEATTIAGSRYRCSWLDMVSERENRERVTVEREFRRNLEKKEKRNMKRGQDFVSVTITALEASLWTSLHKRLHKDLPCMLQETSLQLKILHVLHEGWMYQPSGAPETTVWQNLEGGTLELL</sequence>
<dbReference type="EMBL" id="KE343363">
    <property type="protein sequence ID" value="EXB25602.1"/>
    <property type="molecule type" value="Genomic_DNA"/>
</dbReference>
<evidence type="ECO:0000313" key="1">
    <source>
        <dbReference type="EMBL" id="EXB25602.1"/>
    </source>
</evidence>
<gene>
    <name evidence="1" type="ORF">L484_004557</name>
</gene>
<dbReference type="Proteomes" id="UP000030645">
    <property type="component" value="Unassembled WGS sequence"/>
</dbReference>
<dbReference type="AlphaFoldDB" id="W9QJ82"/>
<reference evidence="2" key="1">
    <citation type="submission" date="2013-01" db="EMBL/GenBank/DDBJ databases">
        <title>Draft Genome Sequence of a Mulberry Tree, Morus notabilis C.K. Schneid.</title>
        <authorList>
            <person name="He N."/>
            <person name="Zhao S."/>
        </authorList>
    </citation>
    <scope>NUCLEOTIDE SEQUENCE</scope>
</reference>
<protein>
    <submittedName>
        <fullName evidence="1">Uncharacterized protein</fullName>
    </submittedName>
</protein>
<evidence type="ECO:0000313" key="2">
    <source>
        <dbReference type="Proteomes" id="UP000030645"/>
    </source>
</evidence>
<accession>W9QJ82</accession>
<proteinExistence type="predicted"/>
<organism evidence="1 2">
    <name type="scientific">Morus notabilis</name>
    <dbReference type="NCBI Taxonomy" id="981085"/>
    <lineage>
        <taxon>Eukaryota</taxon>
        <taxon>Viridiplantae</taxon>
        <taxon>Streptophyta</taxon>
        <taxon>Embryophyta</taxon>
        <taxon>Tracheophyta</taxon>
        <taxon>Spermatophyta</taxon>
        <taxon>Magnoliopsida</taxon>
        <taxon>eudicotyledons</taxon>
        <taxon>Gunneridae</taxon>
        <taxon>Pentapetalae</taxon>
        <taxon>rosids</taxon>
        <taxon>fabids</taxon>
        <taxon>Rosales</taxon>
        <taxon>Moraceae</taxon>
        <taxon>Moreae</taxon>
        <taxon>Morus</taxon>
    </lineage>
</organism>
<keyword evidence="2" id="KW-1185">Reference proteome</keyword>